<reference evidence="7 8" key="1">
    <citation type="submission" date="2023-11" db="EMBL/GenBank/DDBJ databases">
        <authorList>
            <person name="Cook R."/>
            <person name="Crisci M."/>
            <person name="Pye H."/>
            <person name="Adriaenssens E."/>
            <person name="Santini J."/>
        </authorList>
    </citation>
    <scope>NUCLEOTIDE SEQUENCE [LARGE SCALE GENOMIC DNA]</scope>
    <source>
        <strain evidence="7">Lak_Megaphage_Sonny</strain>
    </source>
</reference>
<keyword evidence="4" id="KW-0658">Purine biosynthesis</keyword>
<evidence type="ECO:0000256" key="1">
    <source>
        <dbReference type="ARBA" id="ARBA00022598"/>
    </source>
</evidence>
<dbReference type="InterPro" id="IPR042109">
    <property type="entry name" value="Adenylosuccinate_synth_dom1"/>
</dbReference>
<evidence type="ECO:0000256" key="6">
    <source>
        <dbReference type="ARBA" id="ARBA00023134"/>
    </source>
</evidence>
<evidence type="ECO:0000313" key="7">
    <source>
        <dbReference type="EMBL" id="WQJ53535.1"/>
    </source>
</evidence>
<keyword evidence="1" id="KW-0436">Ligase</keyword>
<evidence type="ECO:0000256" key="4">
    <source>
        <dbReference type="ARBA" id="ARBA00022755"/>
    </source>
</evidence>
<dbReference type="SMART" id="SM00788">
    <property type="entry name" value="Adenylsucc_synt"/>
    <property type="match status" value="1"/>
</dbReference>
<dbReference type="EMBL" id="OR769223">
    <property type="protein sequence ID" value="WQJ53535.1"/>
    <property type="molecule type" value="Genomic_DNA"/>
</dbReference>
<dbReference type="HAMAP" id="MF_00011">
    <property type="entry name" value="Adenylosucc_synth"/>
    <property type="match status" value="1"/>
</dbReference>
<name>A0ABZ0Z5Z2_9CAUD</name>
<evidence type="ECO:0000313" key="8">
    <source>
        <dbReference type="Proteomes" id="UP001358193"/>
    </source>
</evidence>
<keyword evidence="8" id="KW-1185">Reference proteome</keyword>
<dbReference type="InterPro" id="IPR001114">
    <property type="entry name" value="Adenylosuccinate_synthetase"/>
</dbReference>
<dbReference type="SUPFAM" id="SSF52540">
    <property type="entry name" value="P-loop containing nucleoside triphosphate hydrolases"/>
    <property type="match status" value="1"/>
</dbReference>
<accession>A0ABZ0Z5Z2</accession>
<organism evidence="7 8">
    <name type="scientific">phage Lak_Megaphage_Sonny</name>
    <dbReference type="NCBI Taxonomy" id="3109229"/>
    <lineage>
        <taxon>Viruses</taxon>
        <taxon>Duplodnaviria</taxon>
        <taxon>Heunggongvirae</taxon>
        <taxon>Uroviricota</taxon>
        <taxon>Caudoviricetes</taxon>
        <taxon>Caudoviricetes code 15 clade</taxon>
    </lineage>
</organism>
<keyword evidence="5" id="KW-0460">Magnesium</keyword>
<dbReference type="InterPro" id="IPR042111">
    <property type="entry name" value="Adenylosuccinate_synth_dom3"/>
</dbReference>
<dbReference type="InterPro" id="IPR027417">
    <property type="entry name" value="P-loop_NTPase"/>
</dbReference>
<keyword evidence="6" id="KW-0342">GTP-binding</keyword>
<dbReference type="PANTHER" id="PTHR11846:SF0">
    <property type="entry name" value="ADENYLOSUCCINATE SYNTHETASE"/>
    <property type="match status" value="1"/>
</dbReference>
<dbReference type="Gene3D" id="3.40.440.10">
    <property type="entry name" value="Adenylosuccinate Synthetase, subunit A, domain 1"/>
    <property type="match status" value="1"/>
</dbReference>
<sequence>MRYNIDVVCGGTYGDEGKGKCVNFLCEKKHYDYVFRVNASTNASHCVNVSEGSPEYVTKQLPSVFNSPSIGLVVSNATFLNIHEFRKEIEGRPDIKDIKNNVYVAGSVPLILDNYLKMSKKDNDRQNTGTTNQGTGIAMRERVSKNSIYLYDVYNETEITEELLKKFITHYKKMGVSISEVDIINEVNQIIDDITVIKSLIGDFMVDYPSFIKKKMVDKTILIEGCNGILLDNITGVRPYTTSCSTNPAALASYASLSPFYIRKAYVVVGSYFVCLNKRPFKTEISDPKILAHIKKNNAEIDHAEMMERRIGWFDLPALKRALVGCESADGKTDIFLTKADILSGLEEIKVCTAYMLNGKKLDMLPDNTEDIAKCKPIYETFSGWSSPMSAEFAKFCEYIGNSLGSDYRISYVSTGKETMNTMNVSNLFHF</sequence>
<keyword evidence="2" id="KW-0479">Metal-binding</keyword>
<evidence type="ECO:0000256" key="3">
    <source>
        <dbReference type="ARBA" id="ARBA00022741"/>
    </source>
</evidence>
<proteinExistence type="inferred from homology"/>
<evidence type="ECO:0000256" key="5">
    <source>
        <dbReference type="ARBA" id="ARBA00022842"/>
    </source>
</evidence>
<dbReference type="Gene3D" id="1.10.300.10">
    <property type="entry name" value="Adenylosuccinate Synthetase, subunit A, domain 2"/>
    <property type="match status" value="1"/>
</dbReference>
<evidence type="ECO:0000256" key="2">
    <source>
        <dbReference type="ARBA" id="ARBA00022723"/>
    </source>
</evidence>
<protein>
    <submittedName>
        <fullName evidence="7">Adenylosuccinate synthetase</fullName>
    </submittedName>
</protein>
<dbReference type="InterPro" id="IPR042110">
    <property type="entry name" value="Adenylosuccinate_synth_dom2"/>
</dbReference>
<dbReference type="Proteomes" id="UP001358193">
    <property type="component" value="Segment"/>
</dbReference>
<dbReference type="PANTHER" id="PTHR11846">
    <property type="entry name" value="ADENYLOSUCCINATE SYNTHETASE"/>
    <property type="match status" value="1"/>
</dbReference>
<keyword evidence="3" id="KW-0547">Nucleotide-binding</keyword>
<dbReference type="Pfam" id="PF00709">
    <property type="entry name" value="Adenylsucc_synt"/>
    <property type="match status" value="1"/>
</dbReference>
<dbReference type="Gene3D" id="3.90.170.10">
    <property type="entry name" value="Adenylosuccinate Synthetase, subunit A, domain 3"/>
    <property type="match status" value="1"/>
</dbReference>